<dbReference type="Pfam" id="PF00528">
    <property type="entry name" value="BPD_transp_1"/>
    <property type="match status" value="1"/>
</dbReference>
<feature type="domain" description="ABC transmembrane type-1" evidence="8">
    <location>
        <begin position="73"/>
        <end position="273"/>
    </location>
</feature>
<dbReference type="SUPFAM" id="SSF161098">
    <property type="entry name" value="MetI-like"/>
    <property type="match status" value="1"/>
</dbReference>
<comment type="similarity">
    <text evidence="7">Belongs to the binding-protein-dependent transport system permease family.</text>
</comment>
<comment type="caution">
    <text evidence="9">The sequence shown here is derived from an EMBL/GenBank/DDBJ whole genome shotgun (WGS) entry which is preliminary data.</text>
</comment>
<evidence type="ECO:0000313" key="10">
    <source>
        <dbReference type="Proteomes" id="UP000564644"/>
    </source>
</evidence>
<feature type="transmembrane region" description="Helical" evidence="7">
    <location>
        <begin position="254"/>
        <end position="273"/>
    </location>
</feature>
<organism evidence="9 10">
    <name type="scientific">Cohnella zeiphila</name>
    <dbReference type="NCBI Taxonomy" id="2761120"/>
    <lineage>
        <taxon>Bacteria</taxon>
        <taxon>Bacillati</taxon>
        <taxon>Bacillota</taxon>
        <taxon>Bacilli</taxon>
        <taxon>Bacillales</taxon>
        <taxon>Paenibacillaceae</taxon>
        <taxon>Cohnella</taxon>
    </lineage>
</organism>
<evidence type="ECO:0000256" key="7">
    <source>
        <dbReference type="RuleBase" id="RU363032"/>
    </source>
</evidence>
<keyword evidence="6 7" id="KW-0472">Membrane</keyword>
<keyword evidence="2 7" id="KW-0813">Transport</keyword>
<sequence length="288" mass="31899">MRSSVGDRIFNVANWLILGIVAILTIFPIYYVVVVSFTDPAEYIRKSFILFPEKWSLASYRYLLSTDAFARSLGVSAFLAVVGTICSLVVTASLAYALSRKRLRGRNVILLLILVTILFNPGMIPQYMLVRQLHLINSLWSLILPALASGWNVILMKNFFDSIPAELEESAAIDGSNDLSTFFRIILPLSLPSLAAFGLFYAVGYWNQFFNALIYLNDAAKWPIQVMLQNMLLNADNTELQADAFMAPPPAETLKMAAVVAATVPILCVYPFLQKHFAKGAMVGSVKG</sequence>
<evidence type="ECO:0000313" key="9">
    <source>
        <dbReference type="EMBL" id="MBB6734165.1"/>
    </source>
</evidence>
<feature type="transmembrane region" description="Helical" evidence="7">
    <location>
        <begin position="73"/>
        <end position="96"/>
    </location>
</feature>
<dbReference type="PROSITE" id="PS50928">
    <property type="entry name" value="ABC_TM1"/>
    <property type="match status" value="1"/>
</dbReference>
<dbReference type="PANTHER" id="PTHR43744">
    <property type="entry name" value="ABC TRANSPORTER PERMEASE PROTEIN MG189-RELATED-RELATED"/>
    <property type="match status" value="1"/>
</dbReference>
<keyword evidence="3" id="KW-1003">Cell membrane</keyword>
<accession>A0A7X0SQ90</accession>
<keyword evidence="4 7" id="KW-0812">Transmembrane</keyword>
<keyword evidence="5 7" id="KW-1133">Transmembrane helix</keyword>
<dbReference type="RefSeq" id="WP_185131814.1">
    <property type="nucleotide sequence ID" value="NZ_JACJVO010000032.1"/>
</dbReference>
<evidence type="ECO:0000256" key="4">
    <source>
        <dbReference type="ARBA" id="ARBA00022692"/>
    </source>
</evidence>
<dbReference type="GO" id="GO:0005886">
    <property type="term" value="C:plasma membrane"/>
    <property type="evidence" value="ECO:0007669"/>
    <property type="project" value="UniProtKB-SubCell"/>
</dbReference>
<keyword evidence="10" id="KW-1185">Reference proteome</keyword>
<evidence type="ECO:0000256" key="5">
    <source>
        <dbReference type="ARBA" id="ARBA00022989"/>
    </source>
</evidence>
<dbReference type="Proteomes" id="UP000564644">
    <property type="component" value="Unassembled WGS sequence"/>
</dbReference>
<comment type="subcellular location">
    <subcellularLocation>
        <location evidence="1 7">Cell membrane</location>
        <topology evidence="1 7">Multi-pass membrane protein</topology>
    </subcellularLocation>
</comment>
<feature type="transmembrane region" description="Helical" evidence="7">
    <location>
        <begin position="181"/>
        <end position="203"/>
    </location>
</feature>
<evidence type="ECO:0000256" key="3">
    <source>
        <dbReference type="ARBA" id="ARBA00022475"/>
    </source>
</evidence>
<proteinExistence type="inferred from homology"/>
<dbReference type="GO" id="GO:0055085">
    <property type="term" value="P:transmembrane transport"/>
    <property type="evidence" value="ECO:0007669"/>
    <property type="project" value="InterPro"/>
</dbReference>
<gene>
    <name evidence="9" type="ORF">H7C18_24905</name>
</gene>
<dbReference type="InterPro" id="IPR000515">
    <property type="entry name" value="MetI-like"/>
</dbReference>
<evidence type="ECO:0000259" key="8">
    <source>
        <dbReference type="PROSITE" id="PS50928"/>
    </source>
</evidence>
<feature type="transmembrane region" description="Helical" evidence="7">
    <location>
        <begin position="108"/>
        <end position="127"/>
    </location>
</feature>
<protein>
    <submittedName>
        <fullName evidence="9">Carbohydrate ABC transporter permease</fullName>
    </submittedName>
</protein>
<dbReference type="AlphaFoldDB" id="A0A7X0SQ90"/>
<dbReference type="CDD" id="cd06261">
    <property type="entry name" value="TM_PBP2"/>
    <property type="match status" value="1"/>
</dbReference>
<reference evidence="9 10" key="1">
    <citation type="submission" date="2020-08" db="EMBL/GenBank/DDBJ databases">
        <title>Cohnella phylogeny.</title>
        <authorList>
            <person name="Dunlap C."/>
        </authorList>
    </citation>
    <scope>NUCLEOTIDE SEQUENCE [LARGE SCALE GENOMIC DNA]</scope>
    <source>
        <strain evidence="9 10">CBP 2801</strain>
    </source>
</reference>
<feature type="transmembrane region" description="Helical" evidence="7">
    <location>
        <begin position="12"/>
        <end position="33"/>
    </location>
</feature>
<feature type="transmembrane region" description="Helical" evidence="7">
    <location>
        <begin position="139"/>
        <end position="160"/>
    </location>
</feature>
<evidence type="ECO:0000256" key="6">
    <source>
        <dbReference type="ARBA" id="ARBA00023136"/>
    </source>
</evidence>
<evidence type="ECO:0000256" key="2">
    <source>
        <dbReference type="ARBA" id="ARBA00022448"/>
    </source>
</evidence>
<dbReference type="EMBL" id="JACJVO010000032">
    <property type="protein sequence ID" value="MBB6734165.1"/>
    <property type="molecule type" value="Genomic_DNA"/>
</dbReference>
<evidence type="ECO:0000256" key="1">
    <source>
        <dbReference type="ARBA" id="ARBA00004651"/>
    </source>
</evidence>
<dbReference type="Gene3D" id="1.10.3720.10">
    <property type="entry name" value="MetI-like"/>
    <property type="match status" value="1"/>
</dbReference>
<dbReference type="PANTHER" id="PTHR43744:SF9">
    <property type="entry name" value="POLYGALACTURONAN_RHAMNOGALACTURONAN TRANSPORT SYSTEM PERMEASE PROTEIN YTCP"/>
    <property type="match status" value="1"/>
</dbReference>
<name>A0A7X0SQ90_9BACL</name>
<dbReference type="InterPro" id="IPR035906">
    <property type="entry name" value="MetI-like_sf"/>
</dbReference>